<protein>
    <submittedName>
        <fullName evidence="1">Uncharacterized protein</fullName>
    </submittedName>
</protein>
<keyword evidence="2" id="KW-1185">Reference proteome</keyword>
<dbReference type="AlphaFoldDB" id="A0A0E0EJL4"/>
<reference evidence="1" key="2">
    <citation type="submission" date="2018-05" db="EMBL/GenBank/DDBJ databases">
        <title>OmerRS3 (Oryza meridionalis Reference Sequence Version 3).</title>
        <authorList>
            <person name="Zhang J."/>
            <person name="Kudrna D."/>
            <person name="Lee S."/>
            <person name="Talag J."/>
            <person name="Welchert J."/>
            <person name="Wing R.A."/>
        </authorList>
    </citation>
    <scope>NUCLEOTIDE SEQUENCE [LARGE SCALE GENOMIC DNA]</scope>
    <source>
        <strain evidence="1">cv. OR44</strain>
    </source>
</reference>
<dbReference type="HOGENOM" id="CLU_2691960_0_0_1"/>
<name>A0A0E0EJL4_9ORYZ</name>
<reference evidence="1" key="1">
    <citation type="submission" date="2015-04" db="UniProtKB">
        <authorList>
            <consortium name="EnsemblPlants"/>
        </authorList>
    </citation>
    <scope>IDENTIFICATION</scope>
</reference>
<sequence>MAAGSSRGGADAGGEGAEDRVNRVIARLQERAGGGGGGSSKSKLVRRVCEVLVMLMRVVMGGAPWRPHGAIHSI</sequence>
<dbReference type="Proteomes" id="UP000008021">
    <property type="component" value="Chromosome 8"/>
</dbReference>
<organism evidence="1">
    <name type="scientific">Oryza meridionalis</name>
    <dbReference type="NCBI Taxonomy" id="40149"/>
    <lineage>
        <taxon>Eukaryota</taxon>
        <taxon>Viridiplantae</taxon>
        <taxon>Streptophyta</taxon>
        <taxon>Embryophyta</taxon>
        <taxon>Tracheophyta</taxon>
        <taxon>Spermatophyta</taxon>
        <taxon>Magnoliopsida</taxon>
        <taxon>Liliopsida</taxon>
        <taxon>Poales</taxon>
        <taxon>Poaceae</taxon>
        <taxon>BOP clade</taxon>
        <taxon>Oryzoideae</taxon>
        <taxon>Oryzeae</taxon>
        <taxon>Oryzinae</taxon>
        <taxon>Oryza</taxon>
    </lineage>
</organism>
<dbReference type="EnsemblPlants" id="OMERI08G07300.1">
    <property type="protein sequence ID" value="OMERI08G07300.1"/>
    <property type="gene ID" value="OMERI08G07300"/>
</dbReference>
<evidence type="ECO:0000313" key="2">
    <source>
        <dbReference type="Proteomes" id="UP000008021"/>
    </source>
</evidence>
<proteinExistence type="predicted"/>
<dbReference type="Gramene" id="OMERI08G07300.1">
    <property type="protein sequence ID" value="OMERI08G07300.1"/>
    <property type="gene ID" value="OMERI08G07300"/>
</dbReference>
<accession>A0A0E0EJL4</accession>
<evidence type="ECO:0000313" key="1">
    <source>
        <dbReference type="EnsemblPlants" id="OMERI08G07300.1"/>
    </source>
</evidence>